<dbReference type="Proteomes" id="UP000443153">
    <property type="component" value="Unassembled WGS sequence"/>
</dbReference>
<comment type="caution">
    <text evidence="2">The sequence shown here is derived from an EMBL/GenBank/DDBJ whole genome shotgun (WGS) entry which is preliminary data.</text>
</comment>
<protein>
    <submittedName>
        <fullName evidence="2">Helix-turn-helix domain-containing protein</fullName>
    </submittedName>
</protein>
<accession>A0A6I2MQL3</accession>
<dbReference type="InterPro" id="IPR018060">
    <property type="entry name" value="HTH_AraC"/>
</dbReference>
<dbReference type="AlphaFoldDB" id="A0A6I2MQL3"/>
<dbReference type="GO" id="GO:0003700">
    <property type="term" value="F:DNA-binding transcription factor activity"/>
    <property type="evidence" value="ECO:0007669"/>
    <property type="project" value="InterPro"/>
</dbReference>
<feature type="domain" description="HTH araC/xylS-type" evidence="1">
    <location>
        <begin position="1"/>
        <end position="62"/>
    </location>
</feature>
<keyword evidence="3" id="KW-1185">Reference proteome</keyword>
<organism evidence="2 3">
    <name type="scientific">Maribacter luteus</name>
    <dbReference type="NCBI Taxonomy" id="2594478"/>
    <lineage>
        <taxon>Bacteria</taxon>
        <taxon>Pseudomonadati</taxon>
        <taxon>Bacteroidota</taxon>
        <taxon>Flavobacteriia</taxon>
        <taxon>Flavobacteriales</taxon>
        <taxon>Flavobacteriaceae</taxon>
        <taxon>Maribacter</taxon>
    </lineage>
</organism>
<evidence type="ECO:0000313" key="2">
    <source>
        <dbReference type="EMBL" id="MRX64805.1"/>
    </source>
</evidence>
<evidence type="ECO:0000259" key="1">
    <source>
        <dbReference type="PROSITE" id="PS01124"/>
    </source>
</evidence>
<name>A0A6I2MQL3_9FLAO</name>
<proteinExistence type="predicted"/>
<sequence length="62" mass="7049">MGISRATLFTKTKALTNFTPKVSIQEIRLKHASNLLEIGKLSITKVDYKVGFKKAEIFQTMY</sequence>
<gene>
    <name evidence="2" type="ORF">GJ691_11580</name>
</gene>
<dbReference type="GO" id="GO:0043565">
    <property type="term" value="F:sequence-specific DNA binding"/>
    <property type="evidence" value="ECO:0007669"/>
    <property type="project" value="InterPro"/>
</dbReference>
<dbReference type="Pfam" id="PF12833">
    <property type="entry name" value="HTH_18"/>
    <property type="match status" value="1"/>
</dbReference>
<dbReference type="Gene3D" id="1.10.10.60">
    <property type="entry name" value="Homeodomain-like"/>
    <property type="match status" value="1"/>
</dbReference>
<dbReference type="PROSITE" id="PS01124">
    <property type="entry name" value="HTH_ARAC_FAMILY_2"/>
    <property type="match status" value="1"/>
</dbReference>
<reference evidence="2 3" key="1">
    <citation type="submission" date="2019-11" db="EMBL/GenBank/DDBJ databases">
        <title>Maribacter lutea sp. nov., a marine bacterium isolated from intertidal sand.</title>
        <authorList>
            <person name="Liu A."/>
        </authorList>
    </citation>
    <scope>NUCLEOTIDE SEQUENCE [LARGE SCALE GENOMIC DNA]</scope>
    <source>
        <strain evidence="2 3">RZ05</strain>
    </source>
</reference>
<dbReference type="RefSeq" id="WP_154367028.1">
    <property type="nucleotide sequence ID" value="NZ_CANMYZ010000005.1"/>
</dbReference>
<dbReference type="EMBL" id="WKJH01000018">
    <property type="protein sequence ID" value="MRX64805.1"/>
    <property type="molecule type" value="Genomic_DNA"/>
</dbReference>
<evidence type="ECO:0000313" key="3">
    <source>
        <dbReference type="Proteomes" id="UP000443153"/>
    </source>
</evidence>